<dbReference type="AlphaFoldDB" id="A0A0F7SWY7"/>
<feature type="compositionally biased region" description="Polar residues" evidence="1">
    <location>
        <begin position="126"/>
        <end position="151"/>
    </location>
</feature>
<proteinExistence type="predicted"/>
<feature type="region of interest" description="Disordered" evidence="1">
    <location>
        <begin position="219"/>
        <end position="276"/>
    </location>
</feature>
<organism evidence="2">
    <name type="scientific">Phaffia rhodozyma</name>
    <name type="common">Yeast</name>
    <name type="synonym">Xanthophyllomyces dendrorhous</name>
    <dbReference type="NCBI Taxonomy" id="264483"/>
    <lineage>
        <taxon>Eukaryota</taxon>
        <taxon>Fungi</taxon>
        <taxon>Dikarya</taxon>
        <taxon>Basidiomycota</taxon>
        <taxon>Agaricomycotina</taxon>
        <taxon>Tremellomycetes</taxon>
        <taxon>Cystofilobasidiales</taxon>
        <taxon>Mrakiaceae</taxon>
        <taxon>Phaffia</taxon>
    </lineage>
</organism>
<feature type="compositionally biased region" description="Basic and acidic residues" evidence="1">
    <location>
        <begin position="155"/>
        <end position="164"/>
    </location>
</feature>
<protein>
    <submittedName>
        <fullName evidence="2">Uncharacterized protein</fullName>
    </submittedName>
</protein>
<evidence type="ECO:0000313" key="2">
    <source>
        <dbReference type="EMBL" id="CED85170.1"/>
    </source>
</evidence>
<sequence>MDTYVIILADLLGLDRGVFTAKPWRKFIKRRVLIHMKARFGLCSPLQTSFSHPYVPTETSLCTLNPSEPGSPVSRPSTDSPSIGSEPTPDPSDRSFLLATPCRARSSSLTVQTTIPSCSRIVKTEPIQTDSVNPSDPTSSCLSHSDIQQAIQRARRSEPRDHDLDASVPIKRTEARVQNIILDVCRRMGQIYPELTINNTEEDYEGDVKVKISEIKRGLEGSNEVSGSDHDYDSDDGDDSEDEGYKGDHGQNRTFSPRKTRSDKRKLQDMSVSEEQDRRRFIKTQWTLETRPKTRTCTTQEEIRQLKRLIREVGVRKNWGREFRGRELDFKWQLGYLQTIIHGVKTQQPPYTVQMYQKLRSSELLARKAEHVDTPTELEGSILNRSASELSLSLRAGHAGPEKAMNVKSWRGWRYIMVDDEGNELPDAIWEAPVRPFL</sequence>
<feature type="compositionally biased region" description="Acidic residues" evidence="1">
    <location>
        <begin position="232"/>
        <end position="242"/>
    </location>
</feature>
<feature type="compositionally biased region" description="Polar residues" evidence="1">
    <location>
        <begin position="61"/>
        <end position="85"/>
    </location>
</feature>
<dbReference type="EMBL" id="LN483332">
    <property type="protein sequence ID" value="CED85170.1"/>
    <property type="molecule type" value="Genomic_DNA"/>
</dbReference>
<feature type="region of interest" description="Disordered" evidence="1">
    <location>
        <begin position="126"/>
        <end position="164"/>
    </location>
</feature>
<accession>A0A0F7SWY7</accession>
<reference evidence="2" key="1">
    <citation type="submission" date="2014-08" db="EMBL/GenBank/DDBJ databases">
        <authorList>
            <person name="Sharma Rahul"/>
            <person name="Thines Marco"/>
        </authorList>
    </citation>
    <scope>NUCLEOTIDE SEQUENCE</scope>
</reference>
<evidence type="ECO:0000256" key="1">
    <source>
        <dbReference type="SAM" id="MobiDB-lite"/>
    </source>
</evidence>
<feature type="region of interest" description="Disordered" evidence="1">
    <location>
        <begin position="61"/>
        <end position="96"/>
    </location>
</feature>
<name>A0A0F7SWY7_PHARH</name>